<dbReference type="PROSITE" id="PS00444">
    <property type="entry name" value="POLYPRENYL_SYNTHASE_2"/>
    <property type="match status" value="1"/>
</dbReference>
<comment type="cofactor">
    <cofactor evidence="1">
        <name>Mg(2+)</name>
        <dbReference type="ChEBI" id="CHEBI:18420"/>
    </cofactor>
</comment>
<evidence type="ECO:0000313" key="8">
    <source>
        <dbReference type="Proteomes" id="UP000569914"/>
    </source>
</evidence>
<dbReference type="PANTHER" id="PTHR12001">
    <property type="entry name" value="GERANYLGERANYL PYROPHOSPHATE SYNTHASE"/>
    <property type="match status" value="1"/>
</dbReference>
<dbReference type="PANTHER" id="PTHR12001:SF69">
    <property type="entry name" value="ALL TRANS-POLYPRENYL-DIPHOSPHATE SYNTHASE PDSS1"/>
    <property type="match status" value="1"/>
</dbReference>
<comment type="caution">
    <text evidence="7">The sequence shown here is derived from an EMBL/GenBank/DDBJ whole genome shotgun (WGS) entry which is preliminary data.</text>
</comment>
<dbReference type="Proteomes" id="UP000569914">
    <property type="component" value="Unassembled WGS sequence"/>
</dbReference>
<name>A0A7Y9I746_9ACTN</name>
<proteinExistence type="inferred from homology"/>
<keyword evidence="5" id="KW-0460">Magnesium</keyword>
<keyword evidence="4" id="KW-0479">Metal-binding</keyword>
<evidence type="ECO:0000256" key="3">
    <source>
        <dbReference type="ARBA" id="ARBA00022679"/>
    </source>
</evidence>
<accession>A0A7Y9I746</accession>
<dbReference type="InterPro" id="IPR000092">
    <property type="entry name" value="Polyprenyl_synt"/>
</dbReference>
<dbReference type="EC" id="2.5.1.30" evidence="7"/>
<dbReference type="SFLD" id="SFLDG01017">
    <property type="entry name" value="Polyprenyl_Transferase_Like"/>
    <property type="match status" value="1"/>
</dbReference>
<dbReference type="GO" id="GO:0046872">
    <property type="term" value="F:metal ion binding"/>
    <property type="evidence" value="ECO:0007669"/>
    <property type="project" value="UniProtKB-KW"/>
</dbReference>
<protein>
    <submittedName>
        <fullName evidence="7">Heptaprenyl diphosphate synthase</fullName>
        <ecNumber evidence="7">2.5.1.30</ecNumber>
    </submittedName>
</protein>
<sequence length="328" mass="34885">MTAEPSADGTVDFDAAVEERLTEIEASLLRAAEADTALVTEAAQHVIAAGGKRFRPLLVVLASSFGPRHDPEAVVKAASVVELTHVASLYHDDVMDEAVLRRGSPSANDRWGNTVAILVGDYLFARASDLVAELGPEYVSLQARTFARLVQGQIAETVGPSDGDDPLQHYLDVLAGKTGALIATSALFGAMVADADPDVQQRLARFGEEIGLVFQLSDDIIDITSDDTGKTPGTDLREGIPTLPTLLLRGYDAPGDRDLRRRLDGDLHDDAALAEVLAELRSHPVIDEARAQVGKRAEAARALLDPLPTGPAKEALVELCDTVVTRTA</sequence>
<dbReference type="SUPFAM" id="SSF48576">
    <property type="entry name" value="Terpenoid synthases"/>
    <property type="match status" value="1"/>
</dbReference>
<keyword evidence="3 6" id="KW-0808">Transferase</keyword>
<keyword evidence="8" id="KW-1185">Reference proteome</keyword>
<dbReference type="InterPro" id="IPR033749">
    <property type="entry name" value="Polyprenyl_synt_CS"/>
</dbReference>
<dbReference type="InterPro" id="IPR008949">
    <property type="entry name" value="Isoprenoid_synthase_dom_sf"/>
</dbReference>
<dbReference type="Gene3D" id="1.10.600.10">
    <property type="entry name" value="Farnesyl Diphosphate Synthase"/>
    <property type="match status" value="1"/>
</dbReference>
<evidence type="ECO:0000256" key="1">
    <source>
        <dbReference type="ARBA" id="ARBA00001946"/>
    </source>
</evidence>
<dbReference type="Pfam" id="PF00348">
    <property type="entry name" value="polyprenyl_synt"/>
    <property type="match status" value="1"/>
</dbReference>
<dbReference type="GO" id="GO:0000010">
    <property type="term" value="F:heptaprenyl diphosphate synthase activity"/>
    <property type="evidence" value="ECO:0007669"/>
    <property type="project" value="UniProtKB-EC"/>
</dbReference>
<dbReference type="CDD" id="cd00685">
    <property type="entry name" value="Trans_IPPS_HT"/>
    <property type="match status" value="1"/>
</dbReference>
<evidence type="ECO:0000256" key="4">
    <source>
        <dbReference type="ARBA" id="ARBA00022723"/>
    </source>
</evidence>
<dbReference type="AlphaFoldDB" id="A0A7Y9I746"/>
<organism evidence="7 8">
    <name type="scientific">Microlunatus parietis</name>
    <dbReference type="NCBI Taxonomy" id="682979"/>
    <lineage>
        <taxon>Bacteria</taxon>
        <taxon>Bacillati</taxon>
        <taxon>Actinomycetota</taxon>
        <taxon>Actinomycetes</taxon>
        <taxon>Propionibacteriales</taxon>
        <taxon>Propionibacteriaceae</taxon>
        <taxon>Microlunatus</taxon>
    </lineage>
</organism>
<evidence type="ECO:0000256" key="2">
    <source>
        <dbReference type="ARBA" id="ARBA00006706"/>
    </source>
</evidence>
<dbReference type="RefSeq" id="WP_179751487.1">
    <property type="nucleotide sequence ID" value="NZ_JACCBU010000001.1"/>
</dbReference>
<dbReference type="GO" id="GO:0008299">
    <property type="term" value="P:isoprenoid biosynthetic process"/>
    <property type="evidence" value="ECO:0007669"/>
    <property type="project" value="InterPro"/>
</dbReference>
<evidence type="ECO:0000256" key="5">
    <source>
        <dbReference type="ARBA" id="ARBA00022842"/>
    </source>
</evidence>
<gene>
    <name evidence="7" type="ORF">BKA15_002711</name>
</gene>
<comment type="similarity">
    <text evidence="2 6">Belongs to the FPP/GGPP synthase family.</text>
</comment>
<reference evidence="7 8" key="1">
    <citation type="submission" date="2020-07" db="EMBL/GenBank/DDBJ databases">
        <title>Sequencing the genomes of 1000 actinobacteria strains.</title>
        <authorList>
            <person name="Klenk H.-P."/>
        </authorList>
    </citation>
    <scope>NUCLEOTIDE SEQUENCE [LARGE SCALE GENOMIC DNA]</scope>
    <source>
        <strain evidence="7 8">DSM 22083</strain>
    </source>
</reference>
<dbReference type="EMBL" id="JACCBU010000001">
    <property type="protein sequence ID" value="NYE71382.1"/>
    <property type="molecule type" value="Genomic_DNA"/>
</dbReference>
<evidence type="ECO:0000256" key="6">
    <source>
        <dbReference type="RuleBase" id="RU004466"/>
    </source>
</evidence>
<dbReference type="SFLD" id="SFLDS00005">
    <property type="entry name" value="Isoprenoid_Synthase_Type_I"/>
    <property type="match status" value="1"/>
</dbReference>
<evidence type="ECO:0000313" key="7">
    <source>
        <dbReference type="EMBL" id="NYE71382.1"/>
    </source>
</evidence>